<reference evidence="5" key="1">
    <citation type="submission" date="2016-06" db="UniProtKB">
        <authorList>
            <consortium name="WormBaseParasite"/>
        </authorList>
    </citation>
    <scope>IDENTIFICATION</scope>
</reference>
<dbReference type="CDD" id="cd01647">
    <property type="entry name" value="RT_LTR"/>
    <property type="match status" value="1"/>
</dbReference>
<dbReference type="PANTHER" id="PTHR37984">
    <property type="entry name" value="PROTEIN CBG26694"/>
    <property type="match status" value="1"/>
</dbReference>
<gene>
    <name evidence="3" type="ORF">SSLN_LOCUS12985</name>
</gene>
<evidence type="ECO:0000313" key="5">
    <source>
        <dbReference type="WBParaSite" id="SSLN_0001348601-mRNA-1"/>
    </source>
</evidence>
<dbReference type="Pfam" id="PF23309">
    <property type="entry name" value="DUF7083"/>
    <property type="match status" value="1"/>
</dbReference>
<sequence length="232" mass="25944">MADEYANLKQTLQQQLKQIEALAVKLSNSFTNQSSAAGGSQSVDHIAGSINEFLYDQQAHITFNSWYKRYDNLFSVDLVVQDDAWKVKLLLRKLGPAEHERYAFTYAALPLFGAELKRLKELGVLKPVSYSNWSSQIVVVKKPNDSICICADFSIVLNGTLTPNCYPLQVLADLFVLLNGGTCFAMLDLVDAYLQIEVASELCELLTINTHRSLFIYTRLPFGVKTAPVLIK</sequence>
<dbReference type="STRING" id="70667.A0A183T937"/>
<dbReference type="WBParaSite" id="SSLN_0001348601-mRNA-1">
    <property type="protein sequence ID" value="SSLN_0001348601-mRNA-1"/>
    <property type="gene ID" value="SSLN_0001348601"/>
</dbReference>
<dbReference type="Gene3D" id="3.30.70.270">
    <property type="match status" value="1"/>
</dbReference>
<keyword evidence="1" id="KW-0175">Coiled coil</keyword>
<keyword evidence="4" id="KW-1185">Reference proteome</keyword>
<dbReference type="InterPro" id="IPR043128">
    <property type="entry name" value="Rev_trsase/Diguanyl_cyclase"/>
</dbReference>
<dbReference type="EMBL" id="UYSU01037702">
    <property type="protein sequence ID" value="VDL99370.1"/>
    <property type="molecule type" value="Genomic_DNA"/>
</dbReference>
<evidence type="ECO:0000313" key="4">
    <source>
        <dbReference type="Proteomes" id="UP000275846"/>
    </source>
</evidence>
<organism evidence="5">
    <name type="scientific">Schistocephalus solidus</name>
    <name type="common">Tapeworm</name>
    <dbReference type="NCBI Taxonomy" id="70667"/>
    <lineage>
        <taxon>Eukaryota</taxon>
        <taxon>Metazoa</taxon>
        <taxon>Spiralia</taxon>
        <taxon>Lophotrochozoa</taxon>
        <taxon>Platyhelminthes</taxon>
        <taxon>Cestoda</taxon>
        <taxon>Eucestoda</taxon>
        <taxon>Diphyllobothriidea</taxon>
        <taxon>Diphyllobothriidae</taxon>
        <taxon>Schistocephalus</taxon>
    </lineage>
</organism>
<dbReference type="InterPro" id="IPR050951">
    <property type="entry name" value="Retrovirus_Pol_polyprotein"/>
</dbReference>
<accession>A0A183T937</accession>
<name>A0A183T937_SCHSO</name>
<dbReference type="AlphaFoldDB" id="A0A183T937"/>
<dbReference type="Gene3D" id="3.10.10.10">
    <property type="entry name" value="HIV Type 1 Reverse Transcriptase, subunit A, domain 1"/>
    <property type="match status" value="1"/>
</dbReference>
<dbReference type="InterPro" id="IPR043502">
    <property type="entry name" value="DNA/RNA_pol_sf"/>
</dbReference>
<dbReference type="Proteomes" id="UP000275846">
    <property type="component" value="Unassembled WGS sequence"/>
</dbReference>
<dbReference type="OrthoDB" id="6759844at2759"/>
<evidence type="ECO:0000259" key="2">
    <source>
        <dbReference type="Pfam" id="PF23309"/>
    </source>
</evidence>
<protein>
    <submittedName>
        <fullName evidence="5">Reverse transcriptase domain-containing protein</fullName>
    </submittedName>
</protein>
<reference evidence="3 4" key="2">
    <citation type="submission" date="2018-11" db="EMBL/GenBank/DDBJ databases">
        <authorList>
            <consortium name="Pathogen Informatics"/>
        </authorList>
    </citation>
    <scope>NUCLEOTIDE SEQUENCE [LARGE SCALE GENOMIC DNA]</scope>
    <source>
        <strain evidence="3 4">NST_G2</strain>
    </source>
</reference>
<dbReference type="InterPro" id="IPR055510">
    <property type="entry name" value="DUF7083"/>
</dbReference>
<evidence type="ECO:0000256" key="1">
    <source>
        <dbReference type="SAM" id="Coils"/>
    </source>
</evidence>
<feature type="domain" description="DUF7083" evidence="2">
    <location>
        <begin position="44"/>
        <end position="103"/>
    </location>
</feature>
<feature type="coiled-coil region" evidence="1">
    <location>
        <begin position="2"/>
        <end position="29"/>
    </location>
</feature>
<dbReference type="SUPFAM" id="SSF56672">
    <property type="entry name" value="DNA/RNA polymerases"/>
    <property type="match status" value="1"/>
</dbReference>
<proteinExistence type="predicted"/>
<dbReference type="PANTHER" id="PTHR37984:SF5">
    <property type="entry name" value="PROTEIN NYNRIN-LIKE"/>
    <property type="match status" value="1"/>
</dbReference>
<evidence type="ECO:0000313" key="3">
    <source>
        <dbReference type="EMBL" id="VDL99370.1"/>
    </source>
</evidence>